<accession>A0AAN6ULF1</accession>
<dbReference type="PANTHER" id="PTHR37577">
    <property type="entry name" value="INTEGRAL MEMBRANE PROTEIN"/>
    <property type="match status" value="1"/>
</dbReference>
<evidence type="ECO:0008006" key="5">
    <source>
        <dbReference type="Google" id="ProtNLM"/>
    </source>
</evidence>
<protein>
    <recommendedName>
        <fullName evidence="5">Transmembrane protein</fullName>
    </recommendedName>
</protein>
<keyword evidence="4" id="KW-1185">Reference proteome</keyword>
<evidence type="ECO:0000256" key="1">
    <source>
        <dbReference type="SAM" id="MobiDB-lite"/>
    </source>
</evidence>
<dbReference type="Proteomes" id="UP001304895">
    <property type="component" value="Unassembled WGS sequence"/>
</dbReference>
<dbReference type="EMBL" id="MU853407">
    <property type="protein sequence ID" value="KAK4135073.1"/>
    <property type="molecule type" value="Genomic_DNA"/>
</dbReference>
<keyword evidence="2" id="KW-0812">Transmembrane</keyword>
<feature type="transmembrane region" description="Helical" evidence="2">
    <location>
        <begin position="50"/>
        <end position="78"/>
    </location>
</feature>
<sequence>MPMIEYVSAANCAAHYGVTPNCTVVWDNSHTTVLAIGGMLPGEFPGDPDIAGIGVLGAFLCVTITAIWLSTLSTIWWFTKNIFHVSLRENLRWRKVTVMIDKEEEDQANWKISIAGILETLVINCSDQQVFTGGAYAIALRYSKACTVSAYHYNIVANILLVTCATHLLAVTVSRHYWQHPYVGVLRVTVTTLVFVVTGIILSNQGSGSRGFPTKVPLDTETYSPMLLPAACFQSGDLLLEGEIELAFKAGSVESFLGGQIHGWTQYLIMFIFYILAVLASLGRTIRRGRDGGARKKLARWWAAAFPALHWAAPLFSIFFGVYLVIGIALSMWTIAIATVHVLRLRWWVDRSDWCVLVPSGCGPWLTTPGSRDTATSTPKTTPPPLASSCRSSSCP</sequence>
<feature type="region of interest" description="Disordered" evidence="1">
    <location>
        <begin position="369"/>
        <end position="396"/>
    </location>
</feature>
<feature type="transmembrane region" description="Helical" evidence="2">
    <location>
        <begin position="322"/>
        <end position="343"/>
    </location>
</feature>
<evidence type="ECO:0000313" key="4">
    <source>
        <dbReference type="Proteomes" id="UP001304895"/>
    </source>
</evidence>
<feature type="transmembrane region" description="Helical" evidence="2">
    <location>
        <begin position="184"/>
        <end position="203"/>
    </location>
</feature>
<feature type="transmembrane region" description="Helical" evidence="2">
    <location>
        <begin position="298"/>
        <end position="316"/>
    </location>
</feature>
<evidence type="ECO:0000256" key="2">
    <source>
        <dbReference type="SAM" id="Phobius"/>
    </source>
</evidence>
<dbReference type="AlphaFoldDB" id="A0AAN6ULF1"/>
<keyword evidence="2" id="KW-1133">Transmembrane helix</keyword>
<evidence type="ECO:0000313" key="3">
    <source>
        <dbReference type="EMBL" id="KAK4135073.1"/>
    </source>
</evidence>
<organism evidence="3 4">
    <name type="scientific">Trichocladium antarcticum</name>
    <dbReference type="NCBI Taxonomy" id="1450529"/>
    <lineage>
        <taxon>Eukaryota</taxon>
        <taxon>Fungi</taxon>
        <taxon>Dikarya</taxon>
        <taxon>Ascomycota</taxon>
        <taxon>Pezizomycotina</taxon>
        <taxon>Sordariomycetes</taxon>
        <taxon>Sordariomycetidae</taxon>
        <taxon>Sordariales</taxon>
        <taxon>Chaetomiaceae</taxon>
        <taxon>Trichocladium</taxon>
    </lineage>
</organism>
<name>A0AAN6ULF1_9PEZI</name>
<gene>
    <name evidence="3" type="ORF">BT67DRAFT_441510</name>
</gene>
<dbReference type="PANTHER" id="PTHR37577:SF1">
    <property type="entry name" value="INTEGRAL MEMBRANE PROTEIN"/>
    <property type="match status" value="1"/>
</dbReference>
<reference evidence="3" key="1">
    <citation type="journal article" date="2023" name="Mol. Phylogenet. Evol.">
        <title>Genome-scale phylogeny and comparative genomics of the fungal order Sordariales.</title>
        <authorList>
            <person name="Hensen N."/>
            <person name="Bonometti L."/>
            <person name="Westerberg I."/>
            <person name="Brannstrom I.O."/>
            <person name="Guillou S."/>
            <person name="Cros-Aarteil S."/>
            <person name="Calhoun S."/>
            <person name="Haridas S."/>
            <person name="Kuo A."/>
            <person name="Mondo S."/>
            <person name="Pangilinan J."/>
            <person name="Riley R."/>
            <person name="LaButti K."/>
            <person name="Andreopoulos B."/>
            <person name="Lipzen A."/>
            <person name="Chen C."/>
            <person name="Yan M."/>
            <person name="Daum C."/>
            <person name="Ng V."/>
            <person name="Clum A."/>
            <person name="Steindorff A."/>
            <person name="Ohm R.A."/>
            <person name="Martin F."/>
            <person name="Silar P."/>
            <person name="Natvig D.O."/>
            <person name="Lalanne C."/>
            <person name="Gautier V."/>
            <person name="Ament-Velasquez S.L."/>
            <person name="Kruys A."/>
            <person name="Hutchinson M.I."/>
            <person name="Powell A.J."/>
            <person name="Barry K."/>
            <person name="Miller A.N."/>
            <person name="Grigoriev I.V."/>
            <person name="Debuchy R."/>
            <person name="Gladieux P."/>
            <person name="Hiltunen Thoren M."/>
            <person name="Johannesson H."/>
        </authorList>
    </citation>
    <scope>NUCLEOTIDE SEQUENCE</scope>
    <source>
        <strain evidence="3">CBS 123565</strain>
    </source>
</reference>
<keyword evidence="2" id="KW-0472">Membrane</keyword>
<feature type="transmembrane region" description="Helical" evidence="2">
    <location>
        <begin position="264"/>
        <end position="286"/>
    </location>
</feature>
<dbReference type="InterPro" id="IPR053018">
    <property type="entry name" value="Elsinochrome_Biosynth-Asso"/>
</dbReference>
<proteinExistence type="predicted"/>
<comment type="caution">
    <text evidence="3">The sequence shown here is derived from an EMBL/GenBank/DDBJ whole genome shotgun (WGS) entry which is preliminary data.</text>
</comment>
<reference evidence="3" key="2">
    <citation type="submission" date="2023-05" db="EMBL/GenBank/DDBJ databases">
        <authorList>
            <consortium name="Lawrence Berkeley National Laboratory"/>
            <person name="Steindorff A."/>
            <person name="Hensen N."/>
            <person name="Bonometti L."/>
            <person name="Westerberg I."/>
            <person name="Brannstrom I.O."/>
            <person name="Guillou S."/>
            <person name="Cros-Aarteil S."/>
            <person name="Calhoun S."/>
            <person name="Haridas S."/>
            <person name="Kuo A."/>
            <person name="Mondo S."/>
            <person name="Pangilinan J."/>
            <person name="Riley R."/>
            <person name="Labutti K."/>
            <person name="Andreopoulos B."/>
            <person name="Lipzen A."/>
            <person name="Chen C."/>
            <person name="Yanf M."/>
            <person name="Daum C."/>
            <person name="Ng V."/>
            <person name="Clum A."/>
            <person name="Ohm R."/>
            <person name="Martin F."/>
            <person name="Silar P."/>
            <person name="Natvig D."/>
            <person name="Lalanne C."/>
            <person name="Gautier V."/>
            <person name="Ament-Velasquez S.L."/>
            <person name="Kruys A."/>
            <person name="Hutchinson M.I."/>
            <person name="Powell A.J."/>
            <person name="Barry K."/>
            <person name="Miller A.N."/>
            <person name="Grigoriev I.V."/>
            <person name="Debuchy R."/>
            <person name="Gladieux P."/>
            <person name="Thoren M.H."/>
            <person name="Johannesson H."/>
        </authorList>
    </citation>
    <scope>NUCLEOTIDE SEQUENCE</scope>
    <source>
        <strain evidence="3">CBS 123565</strain>
    </source>
</reference>